<gene>
    <name evidence="1" type="ORF">FOY51_14220</name>
</gene>
<dbReference type="OrthoDB" id="3773711at2"/>
<protein>
    <submittedName>
        <fullName evidence="1">Uncharacterized protein</fullName>
    </submittedName>
</protein>
<evidence type="ECO:0000313" key="1">
    <source>
        <dbReference type="EMBL" id="KAA0022154.1"/>
    </source>
</evidence>
<name>A0A5A7S9J4_9NOCA</name>
<sequence>MSWNDYRARREILDTVLERARLDSTAAPDLTGLDVERLFGNADNVLLSLEQRWSTQLAARLDLAIEKGISFQVARDELAAELPTLRALLDAVARNSRQLHNAHVHEQRMIQAHSEVQLDTGFVRAIA</sequence>
<dbReference type="EMBL" id="VLNY01000006">
    <property type="protein sequence ID" value="KAA0022154.1"/>
    <property type="molecule type" value="Genomic_DNA"/>
</dbReference>
<proteinExistence type="predicted"/>
<keyword evidence="2" id="KW-1185">Reference proteome</keyword>
<comment type="caution">
    <text evidence="1">The sequence shown here is derived from an EMBL/GenBank/DDBJ whole genome shotgun (WGS) entry which is preliminary data.</text>
</comment>
<accession>A0A5A7S9J4</accession>
<dbReference type="Proteomes" id="UP000322244">
    <property type="component" value="Unassembled WGS sequence"/>
</dbReference>
<reference evidence="1 2" key="1">
    <citation type="submission" date="2019-07" db="EMBL/GenBank/DDBJ databases">
        <title>Rhodococcus cavernicolus sp. nov., isolated from a cave.</title>
        <authorList>
            <person name="Lee S.D."/>
        </authorList>
    </citation>
    <scope>NUCLEOTIDE SEQUENCE [LARGE SCALE GENOMIC DNA]</scope>
    <source>
        <strain evidence="1 2">C1-24</strain>
    </source>
</reference>
<dbReference type="RefSeq" id="WP_149430915.1">
    <property type="nucleotide sequence ID" value="NZ_VLNY01000006.1"/>
</dbReference>
<organism evidence="1 2">
    <name type="scientific">Antrihabitans cavernicola</name>
    <dbReference type="NCBI Taxonomy" id="2495913"/>
    <lineage>
        <taxon>Bacteria</taxon>
        <taxon>Bacillati</taxon>
        <taxon>Actinomycetota</taxon>
        <taxon>Actinomycetes</taxon>
        <taxon>Mycobacteriales</taxon>
        <taxon>Nocardiaceae</taxon>
        <taxon>Antrihabitans</taxon>
    </lineage>
</organism>
<evidence type="ECO:0000313" key="2">
    <source>
        <dbReference type="Proteomes" id="UP000322244"/>
    </source>
</evidence>
<dbReference type="AlphaFoldDB" id="A0A5A7S9J4"/>